<keyword evidence="2" id="KW-0227">DNA damage</keyword>
<keyword evidence="1" id="KW-0547">Nucleotide-binding</keyword>
<dbReference type="AlphaFoldDB" id="A0A6J4NBV4"/>
<evidence type="ECO:0000256" key="1">
    <source>
        <dbReference type="ARBA" id="ARBA00022741"/>
    </source>
</evidence>
<dbReference type="GO" id="GO:0016787">
    <property type="term" value="F:hydrolase activity"/>
    <property type="evidence" value="ECO:0007669"/>
    <property type="project" value="UniProtKB-KW"/>
</dbReference>
<dbReference type="InterPro" id="IPR011545">
    <property type="entry name" value="DEAD/DEAH_box_helicase_dom"/>
</dbReference>
<keyword evidence="7" id="KW-0234">DNA repair</keyword>
<dbReference type="InterPro" id="IPR027417">
    <property type="entry name" value="P-loop_NTPase"/>
</dbReference>
<dbReference type="Pfam" id="PF00271">
    <property type="entry name" value="Helicase_C"/>
    <property type="match status" value="1"/>
</dbReference>
<dbReference type="Gene3D" id="2.40.50.140">
    <property type="entry name" value="Nucleic acid-binding proteins"/>
    <property type="match status" value="1"/>
</dbReference>
<dbReference type="PROSITE" id="PS51194">
    <property type="entry name" value="HELICASE_CTER"/>
    <property type="match status" value="1"/>
</dbReference>
<accession>A0A6J4NBV4</accession>
<dbReference type="Pfam" id="PF00270">
    <property type="entry name" value="DEAD"/>
    <property type="match status" value="1"/>
</dbReference>
<evidence type="ECO:0000256" key="6">
    <source>
        <dbReference type="ARBA" id="ARBA00023125"/>
    </source>
</evidence>
<dbReference type="Pfam" id="PF19833">
    <property type="entry name" value="RecG_dom3_C"/>
    <property type="match status" value="1"/>
</dbReference>
<dbReference type="SMART" id="SM00490">
    <property type="entry name" value="HELICc"/>
    <property type="match status" value="1"/>
</dbReference>
<dbReference type="GO" id="GO:0003677">
    <property type="term" value="F:DNA binding"/>
    <property type="evidence" value="ECO:0007669"/>
    <property type="project" value="UniProtKB-KW"/>
</dbReference>
<dbReference type="SUPFAM" id="SSF52540">
    <property type="entry name" value="P-loop containing nucleoside triphosphate hydrolases"/>
    <property type="match status" value="2"/>
</dbReference>
<dbReference type="PROSITE" id="PS51192">
    <property type="entry name" value="HELICASE_ATP_BIND_1"/>
    <property type="match status" value="1"/>
</dbReference>
<keyword evidence="4" id="KW-0347">Helicase</keyword>
<dbReference type="InterPro" id="IPR045562">
    <property type="entry name" value="RecG_dom3_C"/>
</dbReference>
<dbReference type="Pfam" id="PF17191">
    <property type="entry name" value="RecG_wedge"/>
    <property type="match status" value="1"/>
</dbReference>
<evidence type="ECO:0000256" key="4">
    <source>
        <dbReference type="ARBA" id="ARBA00022806"/>
    </source>
</evidence>
<evidence type="ECO:0000256" key="3">
    <source>
        <dbReference type="ARBA" id="ARBA00022801"/>
    </source>
</evidence>
<evidence type="ECO:0000256" key="5">
    <source>
        <dbReference type="ARBA" id="ARBA00022840"/>
    </source>
</evidence>
<dbReference type="EMBL" id="CADCUY010000002">
    <property type="protein sequence ID" value="CAA9383624.1"/>
    <property type="molecule type" value="Genomic_DNA"/>
</dbReference>
<dbReference type="PANTHER" id="PTHR47964:SF1">
    <property type="entry name" value="ATP-DEPENDENT DNA HELICASE HOMOLOG RECG, CHLOROPLASTIC"/>
    <property type="match status" value="1"/>
</dbReference>
<protein>
    <recommendedName>
        <fullName evidence="8">Probable DNA 3'-5' helicase RecG</fullName>
    </recommendedName>
</protein>
<evidence type="ECO:0000313" key="11">
    <source>
        <dbReference type="EMBL" id="CAA9383624.1"/>
    </source>
</evidence>
<evidence type="ECO:0000259" key="9">
    <source>
        <dbReference type="PROSITE" id="PS51192"/>
    </source>
</evidence>
<proteinExistence type="predicted"/>
<dbReference type="InterPro" id="IPR047112">
    <property type="entry name" value="RecG/Mfd"/>
</dbReference>
<keyword evidence="3 11" id="KW-0378">Hydrolase</keyword>
<dbReference type="SUPFAM" id="SSF50249">
    <property type="entry name" value="Nucleic acid-binding proteins"/>
    <property type="match status" value="1"/>
</dbReference>
<name>A0A6J4NBV4_9ACTN</name>
<organism evidence="11">
    <name type="scientific">uncultured Quadrisphaera sp</name>
    <dbReference type="NCBI Taxonomy" id="904978"/>
    <lineage>
        <taxon>Bacteria</taxon>
        <taxon>Bacillati</taxon>
        <taxon>Actinomycetota</taxon>
        <taxon>Actinomycetes</taxon>
        <taxon>Kineosporiales</taxon>
        <taxon>Kineosporiaceae</taxon>
        <taxon>Quadrisphaera</taxon>
        <taxon>environmental samples</taxon>
    </lineage>
</organism>
<dbReference type="GO" id="GO:0003678">
    <property type="term" value="F:DNA helicase activity"/>
    <property type="evidence" value="ECO:0007669"/>
    <property type="project" value="TreeGrafter"/>
</dbReference>
<evidence type="ECO:0000259" key="10">
    <source>
        <dbReference type="PROSITE" id="PS51194"/>
    </source>
</evidence>
<dbReference type="SMART" id="SM00487">
    <property type="entry name" value="DEXDc"/>
    <property type="match status" value="1"/>
</dbReference>
<dbReference type="InterPro" id="IPR001650">
    <property type="entry name" value="Helicase_C-like"/>
</dbReference>
<dbReference type="InterPro" id="IPR033454">
    <property type="entry name" value="RecG_wedge"/>
</dbReference>
<keyword evidence="5" id="KW-0067">ATP-binding</keyword>
<dbReference type="GO" id="GO:0006281">
    <property type="term" value="P:DNA repair"/>
    <property type="evidence" value="ECO:0007669"/>
    <property type="project" value="UniProtKB-KW"/>
</dbReference>
<dbReference type="CDD" id="cd04488">
    <property type="entry name" value="RecG_wedge_OBF"/>
    <property type="match status" value="1"/>
</dbReference>
<dbReference type="Gene3D" id="3.40.50.300">
    <property type="entry name" value="P-loop containing nucleotide triphosphate hydrolases"/>
    <property type="match status" value="2"/>
</dbReference>
<reference evidence="11" key="1">
    <citation type="submission" date="2020-02" db="EMBL/GenBank/DDBJ databases">
        <authorList>
            <person name="Meier V. D."/>
        </authorList>
    </citation>
    <scope>NUCLEOTIDE SEQUENCE</scope>
    <source>
        <strain evidence="11">AVDCRST_MAG35</strain>
    </source>
</reference>
<dbReference type="CDD" id="cd17992">
    <property type="entry name" value="DEXHc_RecG"/>
    <property type="match status" value="1"/>
</dbReference>
<feature type="domain" description="Helicase C-terminal" evidence="10">
    <location>
        <begin position="529"/>
        <end position="684"/>
    </location>
</feature>
<dbReference type="PANTHER" id="PTHR47964">
    <property type="entry name" value="ATP-DEPENDENT DNA HELICASE HOMOLOG RECG, CHLOROPLASTIC"/>
    <property type="match status" value="1"/>
</dbReference>
<keyword evidence="6" id="KW-0238">DNA-binding</keyword>
<evidence type="ECO:0000256" key="7">
    <source>
        <dbReference type="ARBA" id="ARBA00023204"/>
    </source>
</evidence>
<feature type="domain" description="Helicase ATP-binding" evidence="9">
    <location>
        <begin position="296"/>
        <end position="469"/>
    </location>
</feature>
<dbReference type="GO" id="GO:0005524">
    <property type="term" value="F:ATP binding"/>
    <property type="evidence" value="ECO:0007669"/>
    <property type="project" value="UniProtKB-KW"/>
</dbReference>
<sequence>MSAPMHPSAPPSALHRPLKAELGAPTAAALEKHLHLVTVGDLLRHYPRRYVTRAELTPLAGLSPGEDATVVAEVATVKSRRLRDGRKHLVQAVVTDGVAELDLAFFAASPWQAEFRTRQLAPGTRALFVGKVGVYNQRLQLAQPEVEEVPEGLSDEELAARANAVIPVYPATEKVSSFKISKAVATVLGTLADDEVPDPVPLSVRERLGLVSLAEAFRKLHAPASASDHQQARRRLRFEEAFVLQVELARRRAALADLPASAYPPRPGGVAEAFDAALPFTLTQGQAAVGERIREDLSSTHPMNRLLQGEVGSGKTLVALRAMLQVVDAGAQAALLAPTEVLAVQHHRSLTAALGDLARAGELGAPEHATRVTLLTGSMGTAARRAALLAITTGEAGIVVGTHALIQDGVDFFDLGLAVIDEQHRFGVEQRDALRAKSGLPPHVLVMTATPIPRTVAMTVFGDLEVSTLRELPAGRSPISTHVVHESKSHWLDRAWSKVRQEVLEGRQAFVVAPRIGDDDGTAGSGSDGAAWAMLAVRGSDLVPTPPLGDGERRPPLAAVDVVDELRTHAAMAGLRVELLHGRMAPEAKDAVMSAFAAGQVQVLVATTVVEVGVDVPNATVMVVMDADRFGVSQLHQLRGRIGRGGHPGTCLLVTGAEPGPALERLEAVAATTDGFELARADLEARQEGDVLGASQSGYKSSLRLLRVTHDEVLITSARTEATAVVQLDPSLELHPVLRAELAAMDAERQAYLGRG</sequence>
<evidence type="ECO:0000256" key="8">
    <source>
        <dbReference type="ARBA" id="ARBA00049819"/>
    </source>
</evidence>
<gene>
    <name evidence="11" type="ORF">AVDCRST_MAG35-5</name>
</gene>
<evidence type="ECO:0000256" key="2">
    <source>
        <dbReference type="ARBA" id="ARBA00022763"/>
    </source>
</evidence>
<dbReference type="InterPro" id="IPR014001">
    <property type="entry name" value="Helicase_ATP-bd"/>
</dbReference>
<dbReference type="InterPro" id="IPR012340">
    <property type="entry name" value="NA-bd_OB-fold"/>
</dbReference>